<evidence type="ECO:0000256" key="1">
    <source>
        <dbReference type="ARBA" id="ARBA00003843"/>
    </source>
</evidence>
<evidence type="ECO:0000313" key="14">
    <source>
        <dbReference type="EMBL" id="KAF7995475.1"/>
    </source>
</evidence>
<keyword evidence="3" id="KW-0963">Cytoplasm</keyword>
<comment type="function">
    <text evidence="1">Cilium-specific protein required for cilia structures.</text>
</comment>
<organism evidence="14 15">
    <name type="scientific">Aphidius gifuensis</name>
    <name type="common">Parasitoid wasp</name>
    <dbReference type="NCBI Taxonomy" id="684658"/>
    <lineage>
        <taxon>Eukaryota</taxon>
        <taxon>Metazoa</taxon>
        <taxon>Ecdysozoa</taxon>
        <taxon>Arthropoda</taxon>
        <taxon>Hexapoda</taxon>
        <taxon>Insecta</taxon>
        <taxon>Pterygota</taxon>
        <taxon>Neoptera</taxon>
        <taxon>Endopterygota</taxon>
        <taxon>Hymenoptera</taxon>
        <taxon>Apocrita</taxon>
        <taxon>Ichneumonoidea</taxon>
        <taxon>Braconidae</taxon>
        <taxon>Aphidiinae</taxon>
        <taxon>Aphidius</taxon>
    </lineage>
</organism>
<keyword evidence="9" id="KW-0206">Cytoskeleton</keyword>
<evidence type="ECO:0000256" key="3">
    <source>
        <dbReference type="ARBA" id="ARBA00022490"/>
    </source>
</evidence>
<evidence type="ECO:0000256" key="2">
    <source>
        <dbReference type="ARBA" id="ARBA00004611"/>
    </source>
</evidence>
<keyword evidence="6" id="KW-0282">Flagellum</keyword>
<dbReference type="Proteomes" id="UP000639338">
    <property type="component" value="Unassembled WGS sequence"/>
</dbReference>
<dbReference type="GO" id="GO:0005929">
    <property type="term" value="C:cilium"/>
    <property type="evidence" value="ECO:0007669"/>
    <property type="project" value="TreeGrafter"/>
</dbReference>
<evidence type="ECO:0000256" key="11">
    <source>
        <dbReference type="ARBA" id="ARBA00024433"/>
    </source>
</evidence>
<dbReference type="PANTHER" id="PTHR45973">
    <property type="entry name" value="PROTEIN PHOSPHATASE 1 REGULATORY SUBUNIT SDS22-RELATED"/>
    <property type="match status" value="1"/>
</dbReference>
<keyword evidence="10" id="KW-0966">Cell projection</keyword>
<dbReference type="InterPro" id="IPR032675">
    <property type="entry name" value="LRR_dom_sf"/>
</dbReference>
<dbReference type="InterPro" id="IPR001611">
    <property type="entry name" value="Leu-rich_rpt"/>
</dbReference>
<dbReference type="SMART" id="SM00365">
    <property type="entry name" value="LRR_SD22"/>
    <property type="match status" value="4"/>
</dbReference>
<dbReference type="SUPFAM" id="SSF52075">
    <property type="entry name" value="Outer arm dynein light chain 1"/>
    <property type="match status" value="1"/>
</dbReference>
<dbReference type="AlphaFoldDB" id="A0A834XXS4"/>
<keyword evidence="5" id="KW-0677">Repeat</keyword>
<dbReference type="OrthoDB" id="27917at2759"/>
<gene>
    <name evidence="14" type="ORF">HCN44_006582</name>
</gene>
<sequence length="558" mass="65909">MEDTDDNPGFINFDKLIKLVAEQSPQGEAGRIFSQDDIKLEEVQELRIELSNILSLELLWPLKNIRKLILNHNLIEKIEKIDQLVHLNELDLSFNKISIMENMDKLVNLEIIILTGNKISNIQGIDESKKLKIFSIADNQIDTWDHVVYLRKFKNLKSLNMDGNPCSLIEGYKNYLMAFIPQLKYLSYKLISDDEKKTSRDIHRLAILKIEEEEEKLHELLIKKNISDEKYKYEKEAFVDNLDDDLLFIKIFENDREGILLSKINEETQAEFQEYKNEFIEICRQIYSFGLEEYKKREKEVDEFSKSIENARQIVYDEARKSMDEITDYLNNSMIKLKSNPLIKILSNQTENSDEAEETSSDDINLENARNIIENFSKILSSTWTKLMYNEVYFHEQVEELIDLLKMNLTDMINIFIETIRNLFSNIRNTDIIYRDKINKIIGLWVVTTYTSDLEIPKDIDEICGDTEKLNNNLGTSHDIHMQIIDEKEDTMIRKINNWSEEIIDNFIKKEYERNRLKILEISHFLKYKKSELAEIVQRCHLHIDQTIKADLDAIFDD</sequence>
<reference evidence="14 15" key="1">
    <citation type="submission" date="2020-08" db="EMBL/GenBank/DDBJ databases">
        <title>Aphidius gifuensis genome sequencing and assembly.</title>
        <authorList>
            <person name="Du Z."/>
        </authorList>
    </citation>
    <scope>NUCLEOTIDE SEQUENCE [LARGE SCALE GENOMIC DNA]</scope>
    <source>
        <strain evidence="14">YNYX2018</strain>
        <tissue evidence="14">Adults</tissue>
    </source>
</reference>
<keyword evidence="8" id="KW-0969">Cilium</keyword>
<evidence type="ECO:0000256" key="8">
    <source>
        <dbReference type="ARBA" id="ARBA00023069"/>
    </source>
</evidence>
<evidence type="ECO:0000256" key="5">
    <source>
        <dbReference type="ARBA" id="ARBA00022737"/>
    </source>
</evidence>
<dbReference type="Gene3D" id="3.80.10.10">
    <property type="entry name" value="Ribonuclease Inhibitor"/>
    <property type="match status" value="1"/>
</dbReference>
<evidence type="ECO:0000256" key="6">
    <source>
        <dbReference type="ARBA" id="ARBA00022846"/>
    </source>
</evidence>
<dbReference type="PROSITE" id="PS51450">
    <property type="entry name" value="LRR"/>
    <property type="match status" value="3"/>
</dbReference>
<comment type="subcellular location">
    <subcellularLocation>
        <location evidence="2">Cytoplasm</location>
        <location evidence="2">Cytoskeleton</location>
        <location evidence="2">Flagellum axoneme</location>
    </subcellularLocation>
</comment>
<dbReference type="EMBL" id="JACMRX010000002">
    <property type="protein sequence ID" value="KAF7995475.1"/>
    <property type="molecule type" value="Genomic_DNA"/>
</dbReference>
<evidence type="ECO:0000256" key="13">
    <source>
        <dbReference type="ARBA" id="ARBA00040950"/>
    </source>
</evidence>
<evidence type="ECO:0000256" key="7">
    <source>
        <dbReference type="ARBA" id="ARBA00023054"/>
    </source>
</evidence>
<dbReference type="PANTHER" id="PTHR45973:SF12">
    <property type="entry name" value="DYNEIN REGULATORY COMPLEX SUBUNIT 3"/>
    <property type="match status" value="1"/>
</dbReference>
<evidence type="ECO:0000256" key="10">
    <source>
        <dbReference type="ARBA" id="ARBA00023273"/>
    </source>
</evidence>
<evidence type="ECO:0000256" key="9">
    <source>
        <dbReference type="ARBA" id="ARBA00023212"/>
    </source>
</evidence>
<comment type="similarity">
    <text evidence="12">Belongs to the DRC3 family.</text>
</comment>
<evidence type="ECO:0000313" key="15">
    <source>
        <dbReference type="Proteomes" id="UP000639338"/>
    </source>
</evidence>
<keyword evidence="4" id="KW-0433">Leucine-rich repeat</keyword>
<proteinExistence type="inferred from homology"/>
<keyword evidence="15" id="KW-1185">Reference proteome</keyword>
<name>A0A834XXS4_APHGI</name>
<comment type="caution">
    <text evidence="14">The sequence shown here is derived from an EMBL/GenBank/DDBJ whole genome shotgun (WGS) entry which is preliminary data.</text>
</comment>
<dbReference type="InterPro" id="IPR050576">
    <property type="entry name" value="Cilia_flagella_integrity"/>
</dbReference>
<evidence type="ECO:0000256" key="12">
    <source>
        <dbReference type="ARBA" id="ARBA00038378"/>
    </source>
</evidence>
<protein>
    <recommendedName>
        <fullName evidence="11">Dynein axonemal assembly factor 1 homolog</fullName>
    </recommendedName>
    <alternativeName>
        <fullName evidence="13">Dynein regulatory complex subunit 3</fullName>
    </alternativeName>
</protein>
<keyword evidence="7" id="KW-0175">Coiled coil</keyword>
<evidence type="ECO:0000256" key="4">
    <source>
        <dbReference type="ARBA" id="ARBA00022614"/>
    </source>
</evidence>
<accession>A0A834XXS4</accession>